<dbReference type="EMBL" id="JAMQYH010000004">
    <property type="protein sequence ID" value="KAJ1691299.1"/>
    <property type="molecule type" value="Genomic_DNA"/>
</dbReference>
<keyword evidence="4" id="KW-1185">Reference proteome</keyword>
<evidence type="ECO:0000313" key="3">
    <source>
        <dbReference type="EMBL" id="KAJ1691299.1"/>
    </source>
</evidence>
<evidence type="ECO:0000256" key="1">
    <source>
        <dbReference type="SAM" id="MobiDB-lite"/>
    </source>
</evidence>
<feature type="region of interest" description="Disordered" evidence="1">
    <location>
        <begin position="31"/>
        <end position="52"/>
    </location>
</feature>
<dbReference type="OrthoDB" id="683390at2759"/>
<dbReference type="InterPro" id="IPR024752">
    <property type="entry name" value="Myb/SANT-like_dom"/>
</dbReference>
<gene>
    <name evidence="3" type="ORF">LUZ63_015454</name>
</gene>
<protein>
    <recommendedName>
        <fullName evidence="2">Myb/SANT-like domain-containing protein</fullName>
    </recommendedName>
</protein>
<dbReference type="Pfam" id="PF12776">
    <property type="entry name" value="Myb_DNA-bind_3"/>
    <property type="match status" value="1"/>
</dbReference>
<comment type="caution">
    <text evidence="3">The sequence shown here is derived from an EMBL/GenBank/DDBJ whole genome shotgun (WGS) entry which is preliminary data.</text>
</comment>
<proteinExistence type="predicted"/>
<dbReference type="Proteomes" id="UP001151287">
    <property type="component" value="Unassembled WGS sequence"/>
</dbReference>
<organism evidence="3 4">
    <name type="scientific">Rhynchospora breviuscula</name>
    <dbReference type="NCBI Taxonomy" id="2022672"/>
    <lineage>
        <taxon>Eukaryota</taxon>
        <taxon>Viridiplantae</taxon>
        <taxon>Streptophyta</taxon>
        <taxon>Embryophyta</taxon>
        <taxon>Tracheophyta</taxon>
        <taxon>Spermatophyta</taxon>
        <taxon>Magnoliopsida</taxon>
        <taxon>Liliopsida</taxon>
        <taxon>Poales</taxon>
        <taxon>Cyperaceae</taxon>
        <taxon>Cyperoideae</taxon>
        <taxon>Rhynchosporeae</taxon>
        <taxon>Rhynchospora</taxon>
    </lineage>
</organism>
<reference evidence="3" key="1">
    <citation type="journal article" date="2022" name="Cell">
        <title>Repeat-based holocentromeres influence genome architecture and karyotype evolution.</title>
        <authorList>
            <person name="Hofstatter P.G."/>
            <person name="Thangavel G."/>
            <person name="Lux T."/>
            <person name="Neumann P."/>
            <person name="Vondrak T."/>
            <person name="Novak P."/>
            <person name="Zhang M."/>
            <person name="Costa L."/>
            <person name="Castellani M."/>
            <person name="Scott A."/>
            <person name="Toegelov H."/>
            <person name="Fuchs J."/>
            <person name="Mata-Sucre Y."/>
            <person name="Dias Y."/>
            <person name="Vanzela A.L.L."/>
            <person name="Huettel B."/>
            <person name="Almeida C.C.S."/>
            <person name="Simkova H."/>
            <person name="Souza G."/>
            <person name="Pedrosa-Harand A."/>
            <person name="Macas J."/>
            <person name="Mayer K.F.X."/>
            <person name="Houben A."/>
            <person name="Marques A."/>
        </authorList>
    </citation>
    <scope>NUCLEOTIDE SEQUENCE</scope>
    <source>
        <strain evidence="3">RhyBre1mFocal</strain>
    </source>
</reference>
<evidence type="ECO:0000259" key="2">
    <source>
        <dbReference type="Pfam" id="PF12776"/>
    </source>
</evidence>
<evidence type="ECO:0000313" key="4">
    <source>
        <dbReference type="Proteomes" id="UP001151287"/>
    </source>
</evidence>
<dbReference type="AlphaFoldDB" id="A0A9Q0CCB8"/>
<feature type="domain" description="Myb/SANT-like" evidence="2">
    <location>
        <begin position="80"/>
        <end position="152"/>
    </location>
</feature>
<dbReference type="PANTHER" id="PTHR47072:SF5">
    <property type="entry name" value="MYB_SANT-LIKE DOMAIN-CONTAINING PROTEIN"/>
    <property type="match status" value="1"/>
</dbReference>
<name>A0A9Q0CCB8_9POAL</name>
<accession>A0A9Q0CCB8</accession>
<sequence>MLEVKRGGRRGVETGGDAVAVQEAEVAREGMRLEGKEKKMKKQRLGRDQDKRTRGRATWYNFQRLKLIKTLSKLNTPKYWARNGWNEEAWEIVQKHMKDSEYCFDYSIRQIKYQERALKRQYETVKKLIRLNGFHWDKSRRRVIAQDDLWQQLLVSDKRAAKWRRMQFPLYEELCKFYEGTDPKQTGSQCANLVSKQSSMCSNAPPRSVNSSYEESSDSIKYEVEILKIILLEDVTSRLMIEKVKPFTGMKAQKTQKDSREKKYSISECMKALNASSGFAQQERFKAADFLKGRISHDLLSK</sequence>
<dbReference type="PANTHER" id="PTHR47072">
    <property type="match status" value="1"/>
</dbReference>